<dbReference type="Proteomes" id="UP001165121">
    <property type="component" value="Unassembled WGS sequence"/>
</dbReference>
<protein>
    <submittedName>
        <fullName evidence="3">Unnamed protein product</fullName>
    </submittedName>
</protein>
<dbReference type="InterPro" id="IPR003131">
    <property type="entry name" value="T1-type_BTB"/>
</dbReference>
<dbReference type="OrthoDB" id="2414723at2759"/>
<dbReference type="EMBL" id="BSXT01000948">
    <property type="protein sequence ID" value="GMF36496.1"/>
    <property type="molecule type" value="Genomic_DNA"/>
</dbReference>
<dbReference type="InterPro" id="IPR000210">
    <property type="entry name" value="BTB/POZ_dom"/>
</dbReference>
<comment type="caution">
    <text evidence="3">The sequence shown here is derived from an EMBL/GenBank/DDBJ whole genome shotgun (WGS) entry which is preliminary data.</text>
</comment>
<reference evidence="3" key="1">
    <citation type="submission" date="2023-04" db="EMBL/GenBank/DDBJ databases">
        <title>Phytophthora fragariaefolia NBRC 109709.</title>
        <authorList>
            <person name="Ichikawa N."/>
            <person name="Sato H."/>
            <person name="Tonouchi N."/>
        </authorList>
    </citation>
    <scope>NUCLEOTIDE SEQUENCE</scope>
    <source>
        <strain evidence="3">NBRC 109709</strain>
    </source>
</reference>
<gene>
    <name evidence="3" type="ORF">Pfra01_000996300</name>
</gene>
<feature type="compositionally biased region" description="Basic residues" evidence="1">
    <location>
        <begin position="205"/>
        <end position="215"/>
    </location>
</feature>
<evidence type="ECO:0000256" key="1">
    <source>
        <dbReference type="SAM" id="MobiDB-lite"/>
    </source>
</evidence>
<sequence>MHYQVAKQRAFIRREKRKLVLQHALLASERERFDASRSSDWFCLAAFPAASDRRVTVDVGGQLFELSAAVASKDPASLLAAFVQDDSPLTAAESGCFRVDRDWRLFRHILRFLRDGILPSDPKLLRALYIESEFWRFESLLKAIETKNLETWKAKEDKEGGAKDKEVKDPSAWWLDPPRWWGTTSGGSSKAKEKMAKATLLTSFQKRKSNSKTRKSSGGDDDEETWWKNSKYKGTDYMDILAKSKAKSAEGGTKTPRSPLVTHHTWPAQ</sequence>
<dbReference type="SMART" id="SM00225">
    <property type="entry name" value="BTB"/>
    <property type="match status" value="1"/>
</dbReference>
<dbReference type="Gene3D" id="3.30.710.10">
    <property type="entry name" value="Potassium Channel Kv1.1, Chain A"/>
    <property type="match status" value="1"/>
</dbReference>
<evidence type="ECO:0000259" key="2">
    <source>
        <dbReference type="SMART" id="SM00225"/>
    </source>
</evidence>
<evidence type="ECO:0000313" key="4">
    <source>
        <dbReference type="Proteomes" id="UP001165121"/>
    </source>
</evidence>
<dbReference type="SUPFAM" id="SSF54695">
    <property type="entry name" value="POZ domain"/>
    <property type="match status" value="1"/>
</dbReference>
<dbReference type="InterPro" id="IPR011333">
    <property type="entry name" value="SKP1/BTB/POZ_sf"/>
</dbReference>
<organism evidence="3 4">
    <name type="scientific">Phytophthora fragariaefolia</name>
    <dbReference type="NCBI Taxonomy" id="1490495"/>
    <lineage>
        <taxon>Eukaryota</taxon>
        <taxon>Sar</taxon>
        <taxon>Stramenopiles</taxon>
        <taxon>Oomycota</taxon>
        <taxon>Peronosporomycetes</taxon>
        <taxon>Peronosporales</taxon>
        <taxon>Peronosporaceae</taxon>
        <taxon>Phytophthora</taxon>
    </lineage>
</organism>
<feature type="domain" description="BTB" evidence="2">
    <location>
        <begin position="53"/>
        <end position="152"/>
    </location>
</feature>
<dbReference type="CDD" id="cd18316">
    <property type="entry name" value="BTB_POZ_KCTD-like"/>
    <property type="match status" value="1"/>
</dbReference>
<dbReference type="Pfam" id="PF02214">
    <property type="entry name" value="BTB_2"/>
    <property type="match status" value="1"/>
</dbReference>
<keyword evidence="4" id="KW-1185">Reference proteome</keyword>
<accession>A0A9W6XD36</accession>
<evidence type="ECO:0000313" key="3">
    <source>
        <dbReference type="EMBL" id="GMF36496.1"/>
    </source>
</evidence>
<dbReference type="PANTHER" id="PTHR14499:SF136">
    <property type="entry name" value="GH08630P"/>
    <property type="match status" value="1"/>
</dbReference>
<dbReference type="GO" id="GO:0051260">
    <property type="term" value="P:protein homooligomerization"/>
    <property type="evidence" value="ECO:0007669"/>
    <property type="project" value="InterPro"/>
</dbReference>
<name>A0A9W6XD36_9STRA</name>
<dbReference type="PANTHER" id="PTHR14499">
    <property type="entry name" value="POTASSIUM CHANNEL TETRAMERIZATION DOMAIN-CONTAINING"/>
    <property type="match status" value="1"/>
</dbReference>
<feature type="region of interest" description="Disordered" evidence="1">
    <location>
        <begin position="155"/>
        <end position="227"/>
    </location>
</feature>
<feature type="region of interest" description="Disordered" evidence="1">
    <location>
        <begin position="245"/>
        <end position="269"/>
    </location>
</feature>
<feature type="compositionally biased region" description="Basic and acidic residues" evidence="1">
    <location>
        <begin position="155"/>
        <end position="169"/>
    </location>
</feature>
<proteinExistence type="predicted"/>
<dbReference type="AlphaFoldDB" id="A0A9W6XD36"/>